<accession>A0A5N6IYV3</accession>
<evidence type="ECO:0000313" key="1">
    <source>
        <dbReference type="EMBL" id="KAB8271317.1"/>
    </source>
</evidence>
<dbReference type="EMBL" id="ML732818">
    <property type="protein sequence ID" value="KAB8271317.1"/>
    <property type="molecule type" value="Genomic_DNA"/>
</dbReference>
<gene>
    <name evidence="1" type="ORF">BDV30DRAFT_213834</name>
</gene>
<evidence type="ECO:0000313" key="2">
    <source>
        <dbReference type="Proteomes" id="UP000326289"/>
    </source>
</evidence>
<name>A0A5N6IYV3_9EURO</name>
<reference evidence="1 2" key="1">
    <citation type="submission" date="2019-04" db="EMBL/GenBank/DDBJ databases">
        <title>Fungal friends and foes A comparative genomics study of 23 Aspergillus species from section Flavi.</title>
        <authorList>
            <consortium name="DOE Joint Genome Institute"/>
            <person name="Kjaerbolling I."/>
            <person name="Vesth T.C."/>
            <person name="Frisvad J.C."/>
            <person name="Nybo J.L."/>
            <person name="Theobald S."/>
            <person name="Kildgaard S."/>
            <person name="Petersen T.I."/>
            <person name="Kuo A."/>
            <person name="Sato A."/>
            <person name="Lyhne E.K."/>
            <person name="Kogle M.E."/>
            <person name="Wiebenga A."/>
            <person name="Kun R.S."/>
            <person name="Lubbers R.J."/>
            <person name="Makela M.R."/>
            <person name="Barry K."/>
            <person name="Chovatia M."/>
            <person name="Clum A."/>
            <person name="Daum C."/>
            <person name="Haridas S."/>
            <person name="He G."/>
            <person name="LaButti K."/>
            <person name="Lipzen A."/>
            <person name="Mondo S."/>
            <person name="Pangilinan J."/>
            <person name="Riley R."/>
            <person name="Salamov A."/>
            <person name="Simmons B.A."/>
            <person name="Magnuson J.K."/>
            <person name="Henrissat B."/>
            <person name="Mortensen U.H."/>
            <person name="Larsen T.O."/>
            <person name="De vries R.P."/>
            <person name="Grigoriev I.V."/>
            <person name="Machida M."/>
            <person name="Baker S.E."/>
            <person name="Andersen M.R."/>
        </authorList>
    </citation>
    <scope>NUCLEOTIDE SEQUENCE [LARGE SCALE GENOMIC DNA]</scope>
    <source>
        <strain evidence="1 2">CBS 117635</strain>
    </source>
</reference>
<sequence>MTTLCQSRSTTIVVRSSRTEGRCRSMATIIYLTKRPSNRAEGSIASGFASLSNRSIDLSPRFLHLKQAIPRGNEDAILDGWDRLLDRVAAGKLAHWDSHMITERSLLVSQGYNV</sequence>
<protein>
    <submittedName>
        <fullName evidence="1">Uncharacterized protein</fullName>
    </submittedName>
</protein>
<organism evidence="1 2">
    <name type="scientific">Aspergillus minisclerotigenes</name>
    <dbReference type="NCBI Taxonomy" id="656917"/>
    <lineage>
        <taxon>Eukaryota</taxon>
        <taxon>Fungi</taxon>
        <taxon>Dikarya</taxon>
        <taxon>Ascomycota</taxon>
        <taxon>Pezizomycotina</taxon>
        <taxon>Eurotiomycetes</taxon>
        <taxon>Eurotiomycetidae</taxon>
        <taxon>Eurotiales</taxon>
        <taxon>Aspergillaceae</taxon>
        <taxon>Aspergillus</taxon>
        <taxon>Aspergillus subgen. Circumdati</taxon>
    </lineage>
</organism>
<dbReference type="Proteomes" id="UP000326289">
    <property type="component" value="Unassembled WGS sequence"/>
</dbReference>
<dbReference type="AlphaFoldDB" id="A0A5N6IYV3"/>
<keyword evidence="2" id="KW-1185">Reference proteome</keyword>
<proteinExistence type="predicted"/>